<dbReference type="Gene3D" id="3.30.565.10">
    <property type="entry name" value="Histidine kinase-like ATPase, C-terminal domain"/>
    <property type="match status" value="1"/>
</dbReference>
<dbReference type="OrthoDB" id="360115at2"/>
<feature type="domain" description="Histidine kinase/HSP90-like ATPase" evidence="1">
    <location>
        <begin position="42"/>
        <end position="101"/>
    </location>
</feature>
<dbReference type="GO" id="GO:0005524">
    <property type="term" value="F:ATP binding"/>
    <property type="evidence" value="ECO:0007669"/>
    <property type="project" value="UniProtKB-KW"/>
</dbReference>
<dbReference type="Pfam" id="PF13581">
    <property type="entry name" value="HATPase_c_2"/>
    <property type="match status" value="1"/>
</dbReference>
<dbReference type="Proteomes" id="UP000324209">
    <property type="component" value="Chromosome"/>
</dbReference>
<dbReference type="KEGG" id="ock:EXM22_08665"/>
<dbReference type="SUPFAM" id="SSF55874">
    <property type="entry name" value="ATPase domain of HSP90 chaperone/DNA topoisomerase II/histidine kinase"/>
    <property type="match status" value="1"/>
</dbReference>
<keyword evidence="2" id="KW-0067">ATP-binding</keyword>
<reference evidence="2 3" key="1">
    <citation type="submission" date="2019-02" db="EMBL/GenBank/DDBJ databases">
        <title>Complete Genome Sequence and Methylome Analysis of free living Spirochaetas.</title>
        <authorList>
            <person name="Fomenkov A."/>
            <person name="Dubinina G."/>
            <person name="Leshcheva N."/>
            <person name="Mikheeva N."/>
            <person name="Grabovich M."/>
            <person name="Vincze T."/>
            <person name="Roberts R.J."/>
        </authorList>
    </citation>
    <scope>NUCLEOTIDE SEQUENCE [LARGE SCALE GENOMIC DNA]</scope>
    <source>
        <strain evidence="2 3">K2</strain>
    </source>
</reference>
<dbReference type="CDD" id="cd16936">
    <property type="entry name" value="HATPase_RsbW-like"/>
    <property type="match status" value="1"/>
</dbReference>
<sequence length="180" mass="21130">MEMKKIEINDNHPLMEKENLFYKEFPSDFRQIRYFTLLIVQKAPPEIREINLLEQQISELIKNAVKHGNHSDPEKLVKVWYTFSEDYARIIIEDEGDGFKAIQEWNEFNAKRNDCLVNEDYETLSEFVSYRTEKSDDNDGGNAMFAALEYWDNGVVFTEKANCVAVGKSFHRKKTGIQMD</sequence>
<dbReference type="EMBL" id="CP036150">
    <property type="protein sequence ID" value="QEN08053.1"/>
    <property type="molecule type" value="Genomic_DNA"/>
</dbReference>
<organism evidence="2 3">
    <name type="scientific">Oceanispirochaeta crateris</name>
    <dbReference type="NCBI Taxonomy" id="2518645"/>
    <lineage>
        <taxon>Bacteria</taxon>
        <taxon>Pseudomonadati</taxon>
        <taxon>Spirochaetota</taxon>
        <taxon>Spirochaetia</taxon>
        <taxon>Spirochaetales</taxon>
        <taxon>Spirochaetaceae</taxon>
        <taxon>Oceanispirochaeta</taxon>
    </lineage>
</organism>
<dbReference type="RefSeq" id="WP_149486133.1">
    <property type="nucleotide sequence ID" value="NZ_CP036150.1"/>
</dbReference>
<accession>A0A5C1QIS0</accession>
<evidence type="ECO:0000259" key="1">
    <source>
        <dbReference type="Pfam" id="PF13581"/>
    </source>
</evidence>
<evidence type="ECO:0000313" key="3">
    <source>
        <dbReference type="Proteomes" id="UP000324209"/>
    </source>
</evidence>
<dbReference type="AlphaFoldDB" id="A0A5C1QIS0"/>
<dbReference type="InterPro" id="IPR036890">
    <property type="entry name" value="HATPase_C_sf"/>
</dbReference>
<proteinExistence type="predicted"/>
<evidence type="ECO:0000313" key="2">
    <source>
        <dbReference type="EMBL" id="QEN08053.1"/>
    </source>
</evidence>
<keyword evidence="2" id="KW-0547">Nucleotide-binding</keyword>
<gene>
    <name evidence="2" type="ORF">EXM22_08665</name>
</gene>
<dbReference type="InterPro" id="IPR003594">
    <property type="entry name" value="HATPase_dom"/>
</dbReference>
<name>A0A5C1QIS0_9SPIO</name>
<protein>
    <submittedName>
        <fullName evidence="2">ATP-binding protein</fullName>
    </submittedName>
</protein>
<keyword evidence="3" id="KW-1185">Reference proteome</keyword>